<proteinExistence type="predicted"/>
<dbReference type="Gene3D" id="3.40.50.300">
    <property type="entry name" value="P-loop containing nucleotide triphosphate hydrolases"/>
    <property type="match status" value="2"/>
</dbReference>
<dbReference type="HOGENOM" id="CLU_029177_0_0_3"/>
<accession>B1X373</accession>
<name>B1X373_CROS5</name>
<dbReference type="InterPro" id="IPR051396">
    <property type="entry name" value="Bact_Antivir_Def_Nuclease"/>
</dbReference>
<geneLocation type="plasmid" evidence="2 3">
    <name>A</name>
</geneLocation>
<sequence length="574" mass="65430">MLGKITIQRFKNLENLTLDLDRVNILVGSNNSGKSSILQAIQFAVSVGQTASLQSNVNWKDEKLSTSLSPQQLIYAPLRDVYALAYGGKLVENKDQAIIISFEENQEKQNVLVTVRKGRNRNLSITVEGKELGERLQIIETPYSIYVPGLAGIPDVEECKTPGIVRKAAARGDANKVFRNVLYLLHNESEQWKQFISDFNYLFPDLKVIVEFNPERDDYINCQIQANDENSLPIDLAGTGVLQAIQIISYINIYKPQILLLDEPDSHLHPNNQRKLAKMLIKLTEERDLQIIVTTHSRHLLDALREKTKIYWLKNGTIINEKDFDTVQLLLDIGALDKDELLLNTENIKCVLLTEDEDTKPIETLLEASGFRMDEVDIWSYKGCTKVETALVLAAFIRKHSSQTKILLHRDRDYLTDDEANDFREKIERANILCFLTTGTDAESHFINLGHIQSLYPQLTTDRIQELISNSTAEKSEKSKEKFINSRTDIELQQSRQKGNGRINNGQIASNCYQMYDQDCERYRYGKSVLKTLKSKLQQEVGGNIDLFCVTDSLKIAELEELALLIWSQRKDTS</sequence>
<evidence type="ECO:0000259" key="1">
    <source>
        <dbReference type="SMART" id="SM00382"/>
    </source>
</evidence>
<dbReference type="PANTHER" id="PTHR43581:SF4">
    <property type="entry name" value="ATP_GTP PHOSPHATASE"/>
    <property type="match status" value="1"/>
</dbReference>
<keyword evidence="3" id="KW-1185">Reference proteome</keyword>
<organism evidence="2 3">
    <name type="scientific">Crocosphaera subtropica (strain ATCC 51142 / BH68)</name>
    <name type="common">Cyanothece sp. (strain ATCC 51142)</name>
    <dbReference type="NCBI Taxonomy" id="43989"/>
    <lineage>
        <taxon>Bacteria</taxon>
        <taxon>Bacillati</taxon>
        <taxon>Cyanobacteriota</taxon>
        <taxon>Cyanophyceae</taxon>
        <taxon>Oscillatoriophycideae</taxon>
        <taxon>Chroococcales</taxon>
        <taxon>Aphanothecaceae</taxon>
        <taxon>Crocosphaera</taxon>
        <taxon>Crocosphaera subtropica</taxon>
    </lineage>
</organism>
<dbReference type="InterPro" id="IPR027417">
    <property type="entry name" value="P-loop_NTPase"/>
</dbReference>
<dbReference type="InterPro" id="IPR041685">
    <property type="entry name" value="AAA_GajA/Old/RecF-like"/>
</dbReference>
<dbReference type="RefSeq" id="WP_009547744.1">
    <property type="nucleotide sequence ID" value="NC_010539.1"/>
</dbReference>
<dbReference type="KEGG" id="cyt:cce_5238"/>
<dbReference type="OrthoDB" id="9809324at2"/>
<dbReference type="Proteomes" id="UP000001203">
    <property type="component" value="Plasmid A"/>
</dbReference>
<dbReference type="InterPro" id="IPR003593">
    <property type="entry name" value="AAA+_ATPase"/>
</dbReference>
<dbReference type="SMART" id="SM00382">
    <property type="entry name" value="AAA"/>
    <property type="match status" value="1"/>
</dbReference>
<dbReference type="EMBL" id="CP000808">
    <property type="protein sequence ID" value="ACB54584.1"/>
    <property type="molecule type" value="Genomic_DNA"/>
</dbReference>
<dbReference type="AlphaFoldDB" id="B1X373"/>
<reference evidence="2 3" key="1">
    <citation type="journal article" date="2008" name="Proc. Natl. Acad. Sci. U.S.A.">
        <title>The genome of Cyanothece 51142, a unicellular diazotrophic cyanobacterium important in the marine nitrogen cycle.</title>
        <authorList>
            <person name="Welsh E.A."/>
            <person name="Liberton M."/>
            <person name="Stoeckel J."/>
            <person name="Loh T."/>
            <person name="Elvitigala T."/>
            <person name="Wang C."/>
            <person name="Wollam A."/>
            <person name="Fulton R.S."/>
            <person name="Clifton S.W."/>
            <person name="Jacobs J.M."/>
            <person name="Aurora R."/>
            <person name="Ghosh B.K."/>
            <person name="Sherman L.A."/>
            <person name="Smith R.D."/>
            <person name="Wilson R.K."/>
            <person name="Pakrasi H.B."/>
        </authorList>
    </citation>
    <scope>NUCLEOTIDE SEQUENCE [LARGE SCALE GENOMIC DNA]</scope>
    <source>
        <strain evidence="3">ATCC 51142 / BH68</strain>
        <plasmid evidence="3">A</plasmid>
    </source>
</reference>
<dbReference type="SUPFAM" id="SSF52540">
    <property type="entry name" value="P-loop containing nucleoside triphosphate hydrolases"/>
    <property type="match status" value="1"/>
</dbReference>
<dbReference type="PANTHER" id="PTHR43581">
    <property type="entry name" value="ATP/GTP PHOSPHATASE"/>
    <property type="match status" value="1"/>
</dbReference>
<feature type="domain" description="AAA+ ATPase" evidence="1">
    <location>
        <begin position="20"/>
        <end position="316"/>
    </location>
</feature>
<gene>
    <name evidence="2" type="ordered locus">cce_5238</name>
</gene>
<keyword evidence="2" id="KW-0614">Plasmid</keyword>
<protein>
    <submittedName>
        <fullName evidence="2">ATPase</fullName>
    </submittedName>
</protein>
<evidence type="ECO:0000313" key="3">
    <source>
        <dbReference type="Proteomes" id="UP000001203"/>
    </source>
</evidence>
<dbReference type="Pfam" id="PF13175">
    <property type="entry name" value="AAA_15"/>
    <property type="match status" value="2"/>
</dbReference>
<evidence type="ECO:0000313" key="2">
    <source>
        <dbReference type="EMBL" id="ACB54584.1"/>
    </source>
</evidence>